<feature type="region of interest" description="Disordered" evidence="1">
    <location>
        <begin position="44"/>
        <end position="63"/>
    </location>
</feature>
<sequence length="96" mass="11137">MDERLDEPGAESQYDEEAQLFFVEAQLRVYQCINLPEQYYQLRQGKKAQSKKPLPDPHKATTARDIVDREKVLAKVTLRFHYNTPVMLVNSCLIAP</sequence>
<accession>A0AAD5MYC7</accession>
<name>A0AAD5MYC7_PARTN</name>
<proteinExistence type="predicted"/>
<dbReference type="Proteomes" id="UP001196413">
    <property type="component" value="Unassembled WGS sequence"/>
</dbReference>
<protein>
    <submittedName>
        <fullName evidence="2">Uncharacterized protein</fullName>
    </submittedName>
</protein>
<organism evidence="2 3">
    <name type="scientific">Parelaphostrongylus tenuis</name>
    <name type="common">Meningeal worm</name>
    <dbReference type="NCBI Taxonomy" id="148309"/>
    <lineage>
        <taxon>Eukaryota</taxon>
        <taxon>Metazoa</taxon>
        <taxon>Ecdysozoa</taxon>
        <taxon>Nematoda</taxon>
        <taxon>Chromadorea</taxon>
        <taxon>Rhabditida</taxon>
        <taxon>Rhabditina</taxon>
        <taxon>Rhabditomorpha</taxon>
        <taxon>Strongyloidea</taxon>
        <taxon>Metastrongylidae</taxon>
        <taxon>Parelaphostrongylus</taxon>
    </lineage>
</organism>
<keyword evidence="3" id="KW-1185">Reference proteome</keyword>
<dbReference type="AlphaFoldDB" id="A0AAD5MYC7"/>
<evidence type="ECO:0000256" key="1">
    <source>
        <dbReference type="SAM" id="MobiDB-lite"/>
    </source>
</evidence>
<evidence type="ECO:0000313" key="3">
    <source>
        <dbReference type="Proteomes" id="UP001196413"/>
    </source>
</evidence>
<reference evidence="2" key="1">
    <citation type="submission" date="2021-06" db="EMBL/GenBank/DDBJ databases">
        <title>Parelaphostrongylus tenuis whole genome reference sequence.</title>
        <authorList>
            <person name="Garwood T.J."/>
            <person name="Larsen P.A."/>
            <person name="Fountain-Jones N.M."/>
            <person name="Garbe J.R."/>
            <person name="Macchietto M.G."/>
            <person name="Kania S.A."/>
            <person name="Gerhold R.W."/>
            <person name="Richards J.E."/>
            <person name="Wolf T.M."/>
        </authorList>
    </citation>
    <scope>NUCLEOTIDE SEQUENCE</scope>
    <source>
        <strain evidence="2">MNPRO001-30</strain>
        <tissue evidence="2">Meninges</tissue>
    </source>
</reference>
<evidence type="ECO:0000313" key="2">
    <source>
        <dbReference type="EMBL" id="KAJ1364413.1"/>
    </source>
</evidence>
<gene>
    <name evidence="2" type="ORF">KIN20_024506</name>
</gene>
<dbReference type="EMBL" id="JAHQIW010004967">
    <property type="protein sequence ID" value="KAJ1364413.1"/>
    <property type="molecule type" value="Genomic_DNA"/>
</dbReference>
<comment type="caution">
    <text evidence="2">The sequence shown here is derived from an EMBL/GenBank/DDBJ whole genome shotgun (WGS) entry which is preliminary data.</text>
</comment>